<feature type="domain" description="Response regulatory" evidence="5">
    <location>
        <begin position="959"/>
        <end position="1108"/>
    </location>
</feature>
<dbReference type="SUPFAM" id="SSF52172">
    <property type="entry name" value="CheY-like"/>
    <property type="match status" value="1"/>
</dbReference>
<dbReference type="Proteomes" id="UP001161757">
    <property type="component" value="Unassembled WGS sequence"/>
</dbReference>
<dbReference type="SMART" id="SM00388">
    <property type="entry name" value="HisKA"/>
    <property type="match status" value="1"/>
</dbReference>
<name>A0AAN6EVA8_EXODE</name>
<dbReference type="InterPro" id="IPR029016">
    <property type="entry name" value="GAF-like_dom_sf"/>
</dbReference>
<dbReference type="EMBL" id="JAJGCB010000010">
    <property type="protein sequence ID" value="KAJ8990565.1"/>
    <property type="molecule type" value="Genomic_DNA"/>
</dbReference>
<comment type="caution">
    <text evidence="6">The sequence shown here is derived from an EMBL/GenBank/DDBJ whole genome shotgun (WGS) entry which is preliminary data.</text>
</comment>
<dbReference type="InterPro" id="IPR005467">
    <property type="entry name" value="His_kinase_dom"/>
</dbReference>
<dbReference type="PANTHER" id="PTHR43719">
    <property type="entry name" value="TWO-COMPONENT HISTIDINE KINASE"/>
    <property type="match status" value="1"/>
</dbReference>
<dbReference type="InterPro" id="IPR004358">
    <property type="entry name" value="Sig_transdc_His_kin-like_C"/>
</dbReference>
<dbReference type="SMART" id="SM00091">
    <property type="entry name" value="PAS"/>
    <property type="match status" value="1"/>
</dbReference>
<evidence type="ECO:0000259" key="4">
    <source>
        <dbReference type="PROSITE" id="PS50109"/>
    </source>
</evidence>
<dbReference type="SMART" id="SM00387">
    <property type="entry name" value="HATPase_c"/>
    <property type="match status" value="1"/>
</dbReference>
<accession>A0AAN6EVA8</accession>
<evidence type="ECO:0000259" key="5">
    <source>
        <dbReference type="PROSITE" id="PS50110"/>
    </source>
</evidence>
<dbReference type="SUPFAM" id="SSF55781">
    <property type="entry name" value="GAF domain-like"/>
    <property type="match status" value="1"/>
</dbReference>
<dbReference type="SUPFAM" id="SSF55785">
    <property type="entry name" value="PYP-like sensor domain (PAS domain)"/>
    <property type="match status" value="1"/>
</dbReference>
<dbReference type="CDD" id="cd00130">
    <property type="entry name" value="PAS"/>
    <property type="match status" value="1"/>
</dbReference>
<dbReference type="InterPro" id="IPR036890">
    <property type="entry name" value="HATPase_C_sf"/>
</dbReference>
<dbReference type="GO" id="GO:0000155">
    <property type="term" value="F:phosphorelay sensor kinase activity"/>
    <property type="evidence" value="ECO:0007669"/>
    <property type="project" value="InterPro"/>
</dbReference>
<evidence type="ECO:0000313" key="7">
    <source>
        <dbReference type="Proteomes" id="UP001161757"/>
    </source>
</evidence>
<evidence type="ECO:0000256" key="1">
    <source>
        <dbReference type="ARBA" id="ARBA00022553"/>
    </source>
</evidence>
<evidence type="ECO:0000256" key="2">
    <source>
        <dbReference type="PROSITE-ProRule" id="PRU00169"/>
    </source>
</evidence>
<gene>
    <name evidence="6" type="ORF">HRR80_005343</name>
</gene>
<feature type="compositionally biased region" description="Low complexity" evidence="3">
    <location>
        <begin position="899"/>
        <end position="921"/>
    </location>
</feature>
<dbReference type="PANTHER" id="PTHR43719:SF31">
    <property type="entry name" value="HISTIDINE KINASE"/>
    <property type="match status" value="1"/>
</dbReference>
<dbReference type="CDD" id="cd00082">
    <property type="entry name" value="HisKA"/>
    <property type="match status" value="1"/>
</dbReference>
<dbReference type="PRINTS" id="PR00344">
    <property type="entry name" value="BCTRLSENSOR"/>
</dbReference>
<dbReference type="SUPFAM" id="SSF55874">
    <property type="entry name" value="ATPase domain of HSP90 chaperone/DNA topoisomerase II/histidine kinase"/>
    <property type="match status" value="1"/>
</dbReference>
<dbReference type="Gene3D" id="1.10.287.130">
    <property type="match status" value="1"/>
</dbReference>
<dbReference type="InterPro" id="IPR036097">
    <property type="entry name" value="HisK_dim/P_sf"/>
</dbReference>
<dbReference type="CDD" id="cd17546">
    <property type="entry name" value="REC_hyHK_CKI1_RcsC-like"/>
    <property type="match status" value="1"/>
</dbReference>
<dbReference type="Pfam" id="PF02518">
    <property type="entry name" value="HATPase_c"/>
    <property type="match status" value="1"/>
</dbReference>
<feature type="compositionally biased region" description="Polar residues" evidence="3">
    <location>
        <begin position="922"/>
        <end position="933"/>
    </location>
</feature>
<dbReference type="InterPro" id="IPR003594">
    <property type="entry name" value="HATPase_dom"/>
</dbReference>
<evidence type="ECO:0000256" key="3">
    <source>
        <dbReference type="SAM" id="MobiDB-lite"/>
    </source>
</evidence>
<dbReference type="Gene3D" id="3.30.565.10">
    <property type="entry name" value="Histidine kinase-like ATPase, C-terminal domain"/>
    <property type="match status" value="1"/>
</dbReference>
<feature type="modified residue" description="4-aspartylphosphate" evidence="2">
    <location>
        <position position="1035"/>
    </location>
</feature>
<feature type="domain" description="Histidine kinase" evidence="4">
    <location>
        <begin position="617"/>
        <end position="888"/>
    </location>
</feature>
<dbReference type="InterPro" id="IPR011006">
    <property type="entry name" value="CheY-like_superfamily"/>
</dbReference>
<dbReference type="InterPro" id="IPR001789">
    <property type="entry name" value="Sig_transdc_resp-reg_receiver"/>
</dbReference>
<dbReference type="Pfam" id="PF00512">
    <property type="entry name" value="HisKA"/>
    <property type="match status" value="1"/>
</dbReference>
<reference evidence="6" key="1">
    <citation type="submission" date="2023-01" db="EMBL/GenBank/DDBJ databases">
        <title>Exophiala dermititidis isolated from Cystic Fibrosis Patient.</title>
        <authorList>
            <person name="Kurbessoian T."/>
            <person name="Crocker A."/>
            <person name="Murante D."/>
            <person name="Hogan D.A."/>
            <person name="Stajich J.E."/>
        </authorList>
    </citation>
    <scope>NUCLEOTIDE SEQUENCE</scope>
    <source>
        <strain evidence="6">Ex8</strain>
    </source>
</reference>
<feature type="region of interest" description="Disordered" evidence="3">
    <location>
        <begin position="893"/>
        <end position="954"/>
    </location>
</feature>
<dbReference type="SMART" id="SM00448">
    <property type="entry name" value="REC"/>
    <property type="match status" value="1"/>
</dbReference>
<protein>
    <submittedName>
        <fullName evidence="6">Uncharacterized protein</fullName>
    </submittedName>
</protein>
<dbReference type="InterPro" id="IPR035965">
    <property type="entry name" value="PAS-like_dom_sf"/>
</dbReference>
<dbReference type="InterPro" id="IPR000014">
    <property type="entry name" value="PAS"/>
</dbReference>
<dbReference type="SUPFAM" id="SSF47384">
    <property type="entry name" value="Homodimeric domain of signal transducing histidine kinase"/>
    <property type="match status" value="1"/>
</dbReference>
<dbReference type="Gene3D" id="3.30.450.20">
    <property type="entry name" value="PAS domain"/>
    <property type="match status" value="2"/>
</dbReference>
<dbReference type="Gene3D" id="3.30.450.40">
    <property type="match status" value="1"/>
</dbReference>
<dbReference type="Gene3D" id="3.40.50.2300">
    <property type="match status" value="1"/>
</dbReference>
<keyword evidence="1 2" id="KW-0597">Phosphoprotein</keyword>
<dbReference type="PROSITE" id="PS50110">
    <property type="entry name" value="RESPONSE_REGULATORY"/>
    <property type="match status" value="1"/>
</dbReference>
<dbReference type="PROSITE" id="PS50109">
    <property type="entry name" value="HIS_KIN"/>
    <property type="match status" value="1"/>
</dbReference>
<dbReference type="InterPro" id="IPR050956">
    <property type="entry name" value="2C_system_His_kinase"/>
</dbReference>
<sequence>MKEHEHDLTYYNPPSIASIPADKIMGACILESTQHDQKFTLQELGISSCVGVDGKQQFTIQLDQDKSPGSRSSRAILDRSTGRWCLSPSEATSHPLDTFSTRLSLTDPSSRWIDLLPKNEDCEWFLSGVDWSLTGLGPLETWPVSLRTAVNLLLAEPGPGVIYWGPSLCACFNARAYEDIATRLKAPYDIQGKPFKEVWNEVWPDLEVFHDAMQELKQGMKNLNVAIFPEQDDGRREETFWDGAVLPIRGEDGKVAGFYHRAMETTIERVKERRANTLYAISAFPDHVKDSVWQHVLHALGTNEQDFPMAFAYSAEDSASSCNLTLQQSLGLPDDGHPLVPQQVDIYDGSTGFPYYYRKVKATHRPLVLHRADGSLPETLLDGFAWRGYGERPVSLVFVPVSVSSRLLGIIVFGWNPRRQYRPEDDAFIKALCRQVSATIAFAIDWNETRQWAERMTMQLADRDKQIREIAEHGPVGMVRLTPAGNIVWANSQFYAITDHPVEDQYEYSFTDVLHPEDRDVCMGYWSALVDQGQSVEQEFRLNRKWLPPPTTGNPNPQEEHCWILSNAFPVMENGVVQSVVGCITDISRTKWAEEVQSRLAIEATEARRLQEAFIDVVSHEMRNPLSAITQLADGIAACLDDFKPDVASRDDAISLLREKVENAKTILLCAAHQKRIIDDVLTLSKLDAQLLSITPVVVQPHVVVDSALTMFRAEFERNAITVDNIADETYSDFGIDWVTLDPSRLMQIFINLLTNAIKFTKLEDKRKITVRRSAFESYPPPELKGVQWFPSDQGRTDIISSPEWGDGKPVYLLFSVTDTGKGMEQEEMSRLFHRFQQGTEKTHVKYGGSGLGLFVSRELTENMGGEIGVVSAPGKGSTFAFYVRARKADAPQELTQVSQSQSPAAASPSTPRRASLSLSSGRQRTASIKSPPQQQQQQQVHSGTSSIMETERPPRPVRVLLVEDNTINAQVLTKQLEGAGCTVYTANHGAEALDFLPRLKAWAGPTKASYIHHSQDTKSTNPSFDMDIDCILMDIEMPVLDGLSCTRRIREIEQQGLLGTSRKIPIIAITANARAGQIDAAFEAGVDAVLPKPFRAVDVLWKMDALVHHADDGDSDNNGRR</sequence>
<evidence type="ECO:0000313" key="6">
    <source>
        <dbReference type="EMBL" id="KAJ8990565.1"/>
    </source>
</evidence>
<organism evidence="6 7">
    <name type="scientific">Exophiala dermatitidis</name>
    <name type="common">Black yeast-like fungus</name>
    <name type="synonym">Wangiella dermatitidis</name>
    <dbReference type="NCBI Taxonomy" id="5970"/>
    <lineage>
        <taxon>Eukaryota</taxon>
        <taxon>Fungi</taxon>
        <taxon>Dikarya</taxon>
        <taxon>Ascomycota</taxon>
        <taxon>Pezizomycotina</taxon>
        <taxon>Eurotiomycetes</taxon>
        <taxon>Chaetothyriomycetidae</taxon>
        <taxon>Chaetothyriales</taxon>
        <taxon>Herpotrichiellaceae</taxon>
        <taxon>Exophiala</taxon>
    </lineage>
</organism>
<dbReference type="InterPro" id="IPR003661">
    <property type="entry name" value="HisK_dim/P_dom"/>
</dbReference>
<dbReference type="AlphaFoldDB" id="A0AAN6EVA8"/>
<dbReference type="Pfam" id="PF00072">
    <property type="entry name" value="Response_reg"/>
    <property type="match status" value="1"/>
</dbReference>
<proteinExistence type="predicted"/>